<dbReference type="EMBL" id="JAAGMQ010000546">
    <property type="protein sequence ID" value="NEC35203.1"/>
    <property type="molecule type" value="Genomic_DNA"/>
</dbReference>
<organism evidence="1 2">
    <name type="scientific">Streptomyces rubrogriseus</name>
    <dbReference type="NCBI Taxonomy" id="194673"/>
    <lineage>
        <taxon>Bacteria</taxon>
        <taxon>Bacillati</taxon>
        <taxon>Actinomycetota</taxon>
        <taxon>Actinomycetes</taxon>
        <taxon>Kitasatosporales</taxon>
        <taxon>Streptomycetaceae</taxon>
        <taxon>Streptomyces</taxon>
        <taxon>Streptomyces violaceoruber group</taxon>
    </lineage>
</organism>
<dbReference type="InterPro" id="IPR054058">
    <property type="entry name" value="HTH_67"/>
</dbReference>
<sequence>TRGWTQEEWDAACDRLRGRGLLDAAGGLTEDGAALREGVERETDRLDAAPYAHLGAEGVARLTELGTGFARTALGAGAFPTDLLAGR</sequence>
<reference evidence="1 2" key="1">
    <citation type="submission" date="2020-01" db="EMBL/GenBank/DDBJ databases">
        <title>Insect and environment-associated Actinomycetes.</title>
        <authorList>
            <person name="Currrie C."/>
            <person name="Chevrette M."/>
            <person name="Carlson C."/>
            <person name="Stubbendieck R."/>
            <person name="Wendt-Pienkowski E."/>
        </authorList>
    </citation>
    <scope>NUCLEOTIDE SEQUENCE [LARGE SCALE GENOMIC DNA]</scope>
    <source>
        <strain evidence="1 2">SID7739</strain>
    </source>
</reference>
<evidence type="ECO:0000313" key="1">
    <source>
        <dbReference type="EMBL" id="NEC35203.1"/>
    </source>
</evidence>
<dbReference type="Proteomes" id="UP000475666">
    <property type="component" value="Unassembled WGS sequence"/>
</dbReference>
<evidence type="ECO:0000313" key="2">
    <source>
        <dbReference type="Proteomes" id="UP000475666"/>
    </source>
</evidence>
<dbReference type="RefSeq" id="WP_414820648.1">
    <property type="nucleotide sequence ID" value="NZ_JAAGMQ010000546.1"/>
</dbReference>
<dbReference type="AlphaFoldDB" id="A0A6G3TF30"/>
<protein>
    <submittedName>
        <fullName evidence="1">Uncharacterized protein</fullName>
    </submittedName>
</protein>
<proteinExistence type="predicted"/>
<name>A0A6G3TF30_9ACTN</name>
<gene>
    <name evidence="1" type="ORF">G3I66_18840</name>
</gene>
<comment type="caution">
    <text evidence="1">The sequence shown here is derived from an EMBL/GenBank/DDBJ whole genome shotgun (WGS) entry which is preliminary data.</text>
</comment>
<accession>A0A6G3TF30</accession>
<dbReference type="Pfam" id="PF21863">
    <property type="entry name" value="HTH_67"/>
    <property type="match status" value="1"/>
</dbReference>
<feature type="non-terminal residue" evidence="1">
    <location>
        <position position="1"/>
    </location>
</feature>